<accession>A0ABR2MM32</accession>
<name>A0ABR2MM32_9ASPA</name>
<evidence type="ECO:0000256" key="1">
    <source>
        <dbReference type="SAM" id="MobiDB-lite"/>
    </source>
</evidence>
<dbReference type="EMBL" id="JBBWWR010000006">
    <property type="protein sequence ID" value="KAK8965218.1"/>
    <property type="molecule type" value="Genomic_DNA"/>
</dbReference>
<feature type="compositionally biased region" description="Basic and acidic residues" evidence="1">
    <location>
        <begin position="24"/>
        <end position="39"/>
    </location>
</feature>
<sequence length="67" mass="7028">MADSLAGMLLGFFEDEWEAGSSGSDDRLVSGGGGDRDGDCISNAGGGDSMSSRAFWESREQLLHVIN</sequence>
<dbReference type="Proteomes" id="UP001412067">
    <property type="component" value="Unassembled WGS sequence"/>
</dbReference>
<gene>
    <name evidence="2" type="ORF">KSP40_PGU021262</name>
</gene>
<evidence type="ECO:0000313" key="2">
    <source>
        <dbReference type="EMBL" id="KAK8965218.1"/>
    </source>
</evidence>
<organism evidence="2 3">
    <name type="scientific">Platanthera guangdongensis</name>
    <dbReference type="NCBI Taxonomy" id="2320717"/>
    <lineage>
        <taxon>Eukaryota</taxon>
        <taxon>Viridiplantae</taxon>
        <taxon>Streptophyta</taxon>
        <taxon>Embryophyta</taxon>
        <taxon>Tracheophyta</taxon>
        <taxon>Spermatophyta</taxon>
        <taxon>Magnoliopsida</taxon>
        <taxon>Liliopsida</taxon>
        <taxon>Asparagales</taxon>
        <taxon>Orchidaceae</taxon>
        <taxon>Orchidoideae</taxon>
        <taxon>Orchideae</taxon>
        <taxon>Orchidinae</taxon>
        <taxon>Platanthera</taxon>
    </lineage>
</organism>
<feature type="region of interest" description="Disordered" evidence="1">
    <location>
        <begin position="18"/>
        <end position="52"/>
    </location>
</feature>
<comment type="caution">
    <text evidence="2">The sequence shown here is derived from an EMBL/GenBank/DDBJ whole genome shotgun (WGS) entry which is preliminary data.</text>
</comment>
<evidence type="ECO:0000313" key="3">
    <source>
        <dbReference type="Proteomes" id="UP001412067"/>
    </source>
</evidence>
<proteinExistence type="predicted"/>
<protein>
    <submittedName>
        <fullName evidence="2">Uncharacterized protein</fullName>
    </submittedName>
</protein>
<keyword evidence="3" id="KW-1185">Reference proteome</keyword>
<reference evidence="2 3" key="1">
    <citation type="journal article" date="2022" name="Nat. Plants">
        <title>Genomes of leafy and leafless Platanthera orchids illuminate the evolution of mycoheterotrophy.</title>
        <authorList>
            <person name="Li M.H."/>
            <person name="Liu K.W."/>
            <person name="Li Z."/>
            <person name="Lu H.C."/>
            <person name="Ye Q.L."/>
            <person name="Zhang D."/>
            <person name="Wang J.Y."/>
            <person name="Li Y.F."/>
            <person name="Zhong Z.M."/>
            <person name="Liu X."/>
            <person name="Yu X."/>
            <person name="Liu D.K."/>
            <person name="Tu X.D."/>
            <person name="Liu B."/>
            <person name="Hao Y."/>
            <person name="Liao X.Y."/>
            <person name="Jiang Y.T."/>
            <person name="Sun W.H."/>
            <person name="Chen J."/>
            <person name="Chen Y.Q."/>
            <person name="Ai Y."/>
            <person name="Zhai J.W."/>
            <person name="Wu S.S."/>
            <person name="Zhou Z."/>
            <person name="Hsiao Y.Y."/>
            <person name="Wu W.L."/>
            <person name="Chen Y.Y."/>
            <person name="Lin Y.F."/>
            <person name="Hsu J.L."/>
            <person name="Li C.Y."/>
            <person name="Wang Z.W."/>
            <person name="Zhao X."/>
            <person name="Zhong W.Y."/>
            <person name="Ma X.K."/>
            <person name="Ma L."/>
            <person name="Huang J."/>
            <person name="Chen G.Z."/>
            <person name="Huang M.Z."/>
            <person name="Huang L."/>
            <person name="Peng D.H."/>
            <person name="Luo Y.B."/>
            <person name="Zou S.Q."/>
            <person name="Chen S.P."/>
            <person name="Lan S."/>
            <person name="Tsai W.C."/>
            <person name="Van de Peer Y."/>
            <person name="Liu Z.J."/>
        </authorList>
    </citation>
    <scope>NUCLEOTIDE SEQUENCE [LARGE SCALE GENOMIC DNA]</scope>
    <source>
        <strain evidence="2">Lor288</strain>
    </source>
</reference>